<evidence type="ECO:0000256" key="2">
    <source>
        <dbReference type="SAM" id="SignalP"/>
    </source>
</evidence>
<sequence length="136" mass="14803">MHPSSALVIMLSAAGVLAMPSANRGPRVHLRAASGPEGHLARGFAQAVSLPRALTLGDIVEDAKKCVDKCGKAYTKTLLNKPKEKDAVKWKKAADDELEKCEDKCNEDAEEEQNKYFKENKIEERESEGESGSSSD</sequence>
<gene>
    <name evidence="3" type="ORF">KHLLAP_LOCUS7718</name>
</gene>
<evidence type="ECO:0000256" key="1">
    <source>
        <dbReference type="SAM" id="MobiDB-lite"/>
    </source>
</evidence>
<comment type="caution">
    <text evidence="3">The sequence shown here is derived from an EMBL/GenBank/DDBJ whole genome shotgun (WGS) entry which is preliminary data.</text>
</comment>
<feature type="region of interest" description="Disordered" evidence="1">
    <location>
        <begin position="104"/>
        <end position="136"/>
    </location>
</feature>
<organism evidence="3 4">
    <name type="scientific">Anthostomella pinea</name>
    <dbReference type="NCBI Taxonomy" id="933095"/>
    <lineage>
        <taxon>Eukaryota</taxon>
        <taxon>Fungi</taxon>
        <taxon>Dikarya</taxon>
        <taxon>Ascomycota</taxon>
        <taxon>Pezizomycotina</taxon>
        <taxon>Sordariomycetes</taxon>
        <taxon>Xylariomycetidae</taxon>
        <taxon>Xylariales</taxon>
        <taxon>Xylariaceae</taxon>
        <taxon>Anthostomella</taxon>
    </lineage>
</organism>
<feature type="compositionally biased region" description="Basic and acidic residues" evidence="1">
    <location>
        <begin position="104"/>
        <end position="124"/>
    </location>
</feature>
<reference evidence="3" key="1">
    <citation type="submission" date="2023-10" db="EMBL/GenBank/DDBJ databases">
        <authorList>
            <person name="Hackl T."/>
        </authorList>
    </citation>
    <scope>NUCLEOTIDE SEQUENCE</scope>
</reference>
<name>A0AAI8VLQ7_9PEZI</name>
<keyword evidence="4" id="KW-1185">Reference proteome</keyword>
<protein>
    <submittedName>
        <fullName evidence="3">Uu.00g084360.m01.CDS01</fullName>
    </submittedName>
</protein>
<accession>A0AAI8VLQ7</accession>
<feature type="chain" id="PRO_5042591357" evidence="2">
    <location>
        <begin position="19"/>
        <end position="136"/>
    </location>
</feature>
<evidence type="ECO:0000313" key="3">
    <source>
        <dbReference type="EMBL" id="CAJ2507250.1"/>
    </source>
</evidence>
<keyword evidence="2" id="KW-0732">Signal</keyword>
<feature type="signal peptide" evidence="2">
    <location>
        <begin position="1"/>
        <end position="18"/>
    </location>
</feature>
<dbReference type="AlphaFoldDB" id="A0AAI8VLQ7"/>
<dbReference type="Proteomes" id="UP001295740">
    <property type="component" value="Unassembled WGS sequence"/>
</dbReference>
<evidence type="ECO:0000313" key="4">
    <source>
        <dbReference type="Proteomes" id="UP001295740"/>
    </source>
</evidence>
<proteinExistence type="predicted"/>
<dbReference type="EMBL" id="CAUWAG010000010">
    <property type="protein sequence ID" value="CAJ2507250.1"/>
    <property type="molecule type" value="Genomic_DNA"/>
</dbReference>